<evidence type="ECO:0000256" key="1">
    <source>
        <dbReference type="SAM" id="MobiDB-lite"/>
    </source>
</evidence>
<feature type="compositionally biased region" description="Basic and acidic residues" evidence="1">
    <location>
        <begin position="95"/>
        <end position="122"/>
    </location>
</feature>
<feature type="region of interest" description="Disordered" evidence="1">
    <location>
        <begin position="62"/>
        <end position="125"/>
    </location>
</feature>
<organism evidence="2">
    <name type="scientific">Siphoviridae sp. cttOT32</name>
    <dbReference type="NCBI Taxonomy" id="2826493"/>
    <lineage>
        <taxon>Viruses</taxon>
        <taxon>Duplodnaviria</taxon>
        <taxon>Heunggongvirae</taxon>
        <taxon>Uroviricota</taxon>
        <taxon>Caudoviricetes</taxon>
    </lineage>
</organism>
<reference evidence="2" key="1">
    <citation type="journal article" date="2021" name="Proc. Natl. Acad. Sci. U.S.A.">
        <title>A Catalog of Tens of Thousands of Viruses from Human Metagenomes Reveals Hidden Associations with Chronic Diseases.</title>
        <authorList>
            <person name="Tisza M.J."/>
            <person name="Buck C.B."/>
        </authorList>
    </citation>
    <scope>NUCLEOTIDE SEQUENCE</scope>
    <source>
        <strain evidence="2">CttOT32</strain>
    </source>
</reference>
<name>A0A8S5QNM0_9CAUD</name>
<evidence type="ECO:0000313" key="2">
    <source>
        <dbReference type="EMBL" id="DAE20417.1"/>
    </source>
</evidence>
<proteinExistence type="predicted"/>
<feature type="compositionally biased region" description="Basic and acidic residues" evidence="1">
    <location>
        <begin position="62"/>
        <end position="73"/>
    </location>
</feature>
<accession>A0A8S5QNM0</accession>
<dbReference type="EMBL" id="BK015694">
    <property type="protein sequence ID" value="DAE20417.1"/>
    <property type="molecule type" value="Genomic_DNA"/>
</dbReference>
<protein>
    <submittedName>
        <fullName evidence="2">Uncharacterized protein</fullName>
    </submittedName>
</protein>
<sequence>MKVVIELIGNESKQDLLATSNYLRELAGEAIPEATERKTDLDKLADAVVEATKVEAEEKPKTVSEIVESERAKTRAKRAAKPAPAPVEEPAPIEEPAKAEEPAPIEEPKAPVEEPAKVEPKTDAASYTIDDCKSWAMKALNAKKRPIVQEAFESVGASSFPTLKEEMFNDFVAYISSRL</sequence>